<comment type="caution">
    <text evidence="1">The sequence shown here is derived from an EMBL/GenBank/DDBJ whole genome shotgun (WGS) entry which is preliminary data.</text>
</comment>
<name>G5SWN1_9BACT</name>
<dbReference type="HOGENOM" id="CLU_3255214_0_0_10"/>
<keyword evidence="2" id="KW-1185">Reference proteome</keyword>
<dbReference type="STRING" id="762968.HMPREF9441_03804"/>
<organism evidence="1 2">
    <name type="scientific">Paraprevotella clara YIT 11840</name>
    <dbReference type="NCBI Taxonomy" id="762968"/>
    <lineage>
        <taxon>Bacteria</taxon>
        <taxon>Pseudomonadati</taxon>
        <taxon>Bacteroidota</taxon>
        <taxon>Bacteroidia</taxon>
        <taxon>Bacteroidales</taxon>
        <taxon>Prevotellaceae</taxon>
        <taxon>Paraprevotella</taxon>
    </lineage>
</organism>
<accession>G5SWN1</accession>
<dbReference type="EMBL" id="AFFY01000098">
    <property type="protein sequence ID" value="EHG98262.1"/>
    <property type="molecule type" value="Genomic_DNA"/>
</dbReference>
<reference evidence="1 2" key="1">
    <citation type="submission" date="2011-03" db="EMBL/GenBank/DDBJ databases">
        <authorList>
            <person name="Weinstock G."/>
            <person name="Sodergren E."/>
            <person name="Clifton S."/>
            <person name="Fulton L."/>
            <person name="Fulton B."/>
            <person name="Courtney L."/>
            <person name="Fronick C."/>
            <person name="Harrison M."/>
            <person name="Strong C."/>
            <person name="Farmer C."/>
            <person name="Delahaunty K."/>
            <person name="Markovic C."/>
            <person name="Hall O."/>
            <person name="Minx P."/>
            <person name="Tomlinson C."/>
            <person name="Mitreva M."/>
            <person name="Hou S."/>
            <person name="Chen J."/>
            <person name="Wollam A."/>
            <person name="Pepin K.H."/>
            <person name="Johnson M."/>
            <person name="Bhonagiri V."/>
            <person name="Zhang X."/>
            <person name="Suruliraj S."/>
            <person name="Warren W."/>
            <person name="Chinwalla A."/>
            <person name="Mardis E.R."/>
            <person name="Wilson R.K."/>
        </authorList>
    </citation>
    <scope>NUCLEOTIDE SEQUENCE [LARGE SCALE GENOMIC DNA]</scope>
    <source>
        <strain evidence="1 2">YIT 11840</strain>
    </source>
</reference>
<dbReference type="AlphaFoldDB" id="G5SWN1"/>
<dbReference type="Proteomes" id="UP000003598">
    <property type="component" value="Unassembled WGS sequence"/>
</dbReference>
<dbReference type="PROSITE" id="PS51257">
    <property type="entry name" value="PROKAR_LIPOPROTEIN"/>
    <property type="match status" value="1"/>
</dbReference>
<protein>
    <submittedName>
        <fullName evidence="1">Uncharacterized protein</fullName>
    </submittedName>
</protein>
<evidence type="ECO:0000313" key="2">
    <source>
        <dbReference type="Proteomes" id="UP000003598"/>
    </source>
</evidence>
<gene>
    <name evidence="1" type="ORF">HMPREF9441_03804</name>
</gene>
<proteinExistence type="predicted"/>
<sequence>MKTRCLPGCWTVFCGCFRDEVELRDSGWWQVGDGQSVVLGPA</sequence>
<evidence type="ECO:0000313" key="1">
    <source>
        <dbReference type="EMBL" id="EHG98262.1"/>
    </source>
</evidence>